<organism evidence="10 11">
    <name type="scientific">Pipistrellus nathusii</name>
    <name type="common">Nathusius' pipistrelle</name>
    <dbReference type="NCBI Taxonomy" id="59473"/>
    <lineage>
        <taxon>Eukaryota</taxon>
        <taxon>Metazoa</taxon>
        <taxon>Chordata</taxon>
        <taxon>Craniata</taxon>
        <taxon>Vertebrata</taxon>
        <taxon>Euteleostomi</taxon>
        <taxon>Mammalia</taxon>
        <taxon>Eutheria</taxon>
        <taxon>Laurasiatheria</taxon>
        <taxon>Chiroptera</taxon>
        <taxon>Yangochiroptera</taxon>
        <taxon>Vespertilionidae</taxon>
        <taxon>Pipistrellus</taxon>
    </lineage>
</organism>
<keyword evidence="5 8" id="KW-1133">Transmembrane helix</keyword>
<sequence length="3726" mass="409739">MWPAGRQLGALVWKNWLVRCRHRVLCLAEFLWPCVLFIILTALRFQEPPRRRDTCYLQPRDLPSRGVLPFVRGLLCNTGARCRNTSGPPSQRHLREEAFRATAAPNKIHDLVFLQEMQDLADGVREVMAEATNLKQLWAERGSYGSTFLTVDLNKTEEVILALESLQQQPQVWDFLLLLPRLFAGHIPADDGLRGAARPLQAVLNSLTALEELDQLPLNPATSRVSKMVLKATISALAFPQDHGVAAAEAGRSLSLRSLLRAPQEVRADLQSRFGFDDLHAEQILNHSAELKEIPTDSSLERMVCSALSQASADEADGEGHPGDCHARWAAAKTYLVHAVSWLQVYKQVLHRWPAGGLLQQVLIGAGLGREAPRSPPGGEGTLQEVAEALQMGLLLLTSSETTEELGSHAPPEAVLNFSRKHLMKKKKLYALTDEQLNFLLSLVEFLEKLLLPNLLDSSSSPTKTILNATHSWINHLKDLGREPSGIDTQKLLEFGQEVIEKVHTLEKMESSYVLRFMEAVLSEINPKVLELWAFGISKGKRTKFKNLSTLSNFSVLGNERILSKSFNFSKLFRSDWPESSAVKMDFVHLSESIIHRLYELGFLRQEQVSDVYDFIVLQGIGIPHVTKEDFMFMMKTLLDTIELVSDKPGVLAKVVTCLPVVWCWNHTISGFQQNPELEACNGHFYSKMASILDHFQLSPPGEVSQCSNESSRMEITKKMVCVIHELVDWSSILLDLSEVFHVNASLMKTVQEFRQKVFPFVLSGNQSKDSTSALCPPGLMKQVALQIIETFRNVSFTKASSDENILDKLALLNRILNNEGSEASLGNLSLSLGRMIKSLSGDESLENRTRAVVSLFMMFLDANLLGGNFEALSSFIKRSKTAYNFVDLWLESEQAMKDPNLKRRALFSKINEEIPMINSMALQKMTVKLVHILESLNSSLLQLSEMTGDFPSVTKIWLRKYASEEYSRIIQIFFFLMANENSTLTKDINTFLYYLKNISRGGGSHVDLFAQLVNQEQSTNFSVANRLLLKSFLVNSINNLAADSQQAAWNLSDTDLQVLNLINLTLNQTPLEKGERILPPGGMVEFMGQLLKTFFTFAEKENSENKTSLLLKDLCNMFAEISFVPKDKVLEILKVDQFLTSMKEKKLMSIFSRLKETINHLIKGWFMPDHTDFYFDNYRGWKFLRDFFNALLSKTSVKNKTENNLEILTQVSQLFFHMNSSANLSQLSHQLRAALRLMREASAEMAAVMDSLFNSPRENFRASCPSLREAIFANLTDLLSFMSHSFPLRNRAALDITKRLLGIISRAGRGSPVREPLLEMSGTLGLLVSATVEMQDLAASVNSTVELLQLAKKVSRKMATVFETHHVSGTNGTMKFFDTLYSILQQNVGNVVNEITALKKGDQLEFENINDLLMPLLDLAFGMIGIKPNISQDSGIFSMSSSILSYVNQSREFSDISEEIAEFLTSGEINLGDMEHLLVAINNGTQIFSLDSVSVWEEILDCLISINNITKQIDFLRPNPVSTHGFPQDAREMALVLDEMLSRDRTEVGPYWRMVTDLAVALWSPLEKDDLNVSNLWLTLAPHADALLEAAGTVAESAHGGDGRGAPALRSPLMRAATQLLEEAARSALSGAALLRKGLLLNNPQGVSSTRTVLQAVLEMFLHAAAGKNVPSGRGEKAEGERMAVPDSLTPSPWFENCVKGLIALTESWQEVLADESVARMCRDSQQPSEPPAAAESPQRARTLLQRVLLTLTDVKIKDLVKNITAFTEELRSAHLSPEAISSILEANISCSQVLSGALTLALSGRCDRDVLRLLLALPEDGKARLAAKELCGLPGAGVYSLLASVSRHLDLRSFVYKTLMPAEAQGVLSSLLAIVSRLSHLLPRASHVLEHLPKFLHTPNITALLDLLTARQAPPGAPAASSALGSFQAVVTMVCQEQESFLSNSNMFLNLPRVNELLESDKEKFNIPEDSTPFCLKLYQEILQSPNGALVWAFLKPVLHGKILYTPSTPAVHEVIRKANYTFVYVDKLRALSETLLSVASSAQSGGHGRTLGQLQEALRSKFIRNFVESQLHINVDTLTEKLQTYAGGLGRMLSRLGTADLLSLGPALANLSSCVLLDRFQGLPSAAALEAAAHGLLQQNRLLASVIFNTSGRRSGPHAPLPPRVAYTIRTSLLYSVRTDQAGNPSWKSHPRSLPADGFQYNYVFAPLQDMLERALLRVQTRRAAVGPPAQAQPIPYPCHSSDLFLNHVGFFLPLIMMLTWVVSVASMVRRLVYEREIQMEEYLRMMGAPPASSLLAWFLENLAVVAVGSAALAVVLKASGIFAHSDALILFLFLLAFGVSAVTLSYLLSACFGRAAPAALCGSLLYLASFLPYIVLLVLRGRLSTPAQMLLCLLSPTAFGQGVFFVTFLEGQEAGVQWGNLYQPSEQAGLALGWVCVMILVDSGLYFLCGWYLSNLVPGAVGVRKPWYFPFTASYWRGARGLATRRPCARGSGPFSRRSLPQHGNGEREGGPPGVTLVSVTKEYQPHRAAVRDLTLTFHRGQITALLGANGAGKTTIMSLVTGLQAPTSGTVLVDGRNVHTDLAAVRKELGVCPQRDVLWDRLTAREHLLLFAAIRSPQRSRAERRQQVDQALRDVGLTPHQHTQAGALSGGLRRRLSIGAAFLGAPRTVVLDEPTSGVDPCSRRSIWDILLRLREGRTIILTTHHLDEAEALSDRVAVLQRGRLRCCDAPRGLAEACGRGLRLTLTEQPSPPERDGRPDAAPTTALIQTHVPGALLSARRGHTLTYALPEDADRTAFPRLFRALEQDRRRLRLAGCGLADTALEEVFLMLLHDPSKEMDAAPGTGLEAQRPRPPGPTPSYHAGAPASALTQVAALLTQRLCRTRRAWRGALCDLLLPVFFVALAMSLFLVRPLATDYPALQLTPGRFGKAQTSFFSSDSDGMELARVLLRAFGNGEQPCASLGPGPTNASCWRPEPWSRPGAPGSCGCRPRQSCPNASARAPALTDRRGHTLLNLSAVHPEEYLLVPAESPRLGGWSFGGRGLDPAQEAHSHRPKPERLAKVWYSQQAPHALPAYLNHLSNLLLWRLLPPAEDWTQYGITLHSHPYGGALLNEDKILESIRQCGAALCMVLGVSVLAAAIGSSAVRDRVSGAKRLQHLSGLGYGAYWFAHFLYDMLFYLVSVGLCVAVVAAFGLPAFTFRENLAATVLLLVLFGYATLPAMYLTSRLFPSVDGAFIAYVSLHFVLGLCTLLMTTMPRLLAVVTGAQNLQAIYEVLKWVFTLFPQFCLGQGLIELCYNQIQFDLTRGLGVDTYASPFRMSFLGWVFVQLAAQGTGLLLLRLLLHGDVVRRARRRWAVQGTVTACGDADVEAEQARVLKGRTGGDLLVLCNLSKSYGRRRPAVRDVTLGLRGGECFGLLGVNGAGKSTTFKMLSGDEAPSAGYAVVRTPAGEAVPLFTAGAAGVRVGYCPQQDALDGPLTGWEHLRYYCRLRGVPGPRVPQVAGDLVRRLHLEAHVDQPVATYSGGTRRKLSAALALLGKPHLLLLDEPSSGMDPCSKRLLWKAITEEIREGCAVVLTSHSMEECEALCTRLAIMVDGSFRCLGTPQHIKDRFGAGHTVRVGVSAGGSQHELSERLQRRFPGARLQGRRPNVLEYQVPADWAGLADLLQELEDSKAAGHIHRYALAPASLEQVFVDFAAEQQPAPPAPPEPPARGHQPPPLPV</sequence>
<keyword evidence="3" id="KW-0547">Nucleotide-binding</keyword>
<dbReference type="InterPro" id="IPR026082">
    <property type="entry name" value="ABCA"/>
</dbReference>
<dbReference type="SMART" id="SM00382">
    <property type="entry name" value="AAA"/>
    <property type="match status" value="2"/>
</dbReference>
<evidence type="ECO:0000256" key="4">
    <source>
        <dbReference type="ARBA" id="ARBA00022840"/>
    </source>
</evidence>
<feature type="transmembrane region" description="Helical" evidence="8">
    <location>
        <begin position="3181"/>
        <end position="3202"/>
    </location>
</feature>
<evidence type="ECO:0000313" key="11">
    <source>
        <dbReference type="Proteomes" id="UP001314169"/>
    </source>
</evidence>
<feature type="region of interest" description="Disordered" evidence="7">
    <location>
        <begin position="2843"/>
        <end position="2868"/>
    </location>
</feature>
<feature type="domain" description="ABC transporter" evidence="9">
    <location>
        <begin position="2519"/>
        <end position="2751"/>
    </location>
</feature>
<feature type="domain" description="ABC transporter" evidence="9">
    <location>
        <begin position="3390"/>
        <end position="3625"/>
    </location>
</feature>
<dbReference type="Pfam" id="PF00005">
    <property type="entry name" value="ABC_tran"/>
    <property type="match status" value="2"/>
</dbReference>
<feature type="transmembrane region" description="Helical" evidence="8">
    <location>
        <begin position="2434"/>
        <end position="2457"/>
    </location>
</feature>
<feature type="compositionally biased region" description="Pro residues" evidence="7">
    <location>
        <begin position="3706"/>
        <end position="3726"/>
    </location>
</feature>
<protein>
    <recommendedName>
        <fullName evidence="9">ABC transporter domain-containing protein</fullName>
    </recommendedName>
</protein>
<dbReference type="InterPro" id="IPR027417">
    <property type="entry name" value="P-loop_NTPase"/>
</dbReference>
<feature type="transmembrane region" description="Helical" evidence="8">
    <location>
        <begin position="3208"/>
        <end position="3228"/>
    </location>
</feature>
<dbReference type="CDD" id="cd03263">
    <property type="entry name" value="ABC_subfamily_A"/>
    <property type="match status" value="2"/>
</dbReference>
<evidence type="ECO:0000256" key="8">
    <source>
        <dbReference type="SAM" id="Phobius"/>
    </source>
</evidence>
<feature type="region of interest" description="Disordered" evidence="7">
    <location>
        <begin position="2492"/>
        <end position="2517"/>
    </location>
</feature>
<dbReference type="Proteomes" id="UP001314169">
    <property type="component" value="Chromosome 11"/>
</dbReference>
<dbReference type="InterPro" id="IPR013525">
    <property type="entry name" value="ABC2_TM"/>
</dbReference>
<evidence type="ECO:0000259" key="9">
    <source>
        <dbReference type="PROSITE" id="PS50893"/>
    </source>
</evidence>
<dbReference type="Gene3D" id="3.40.50.300">
    <property type="entry name" value="P-loop containing nucleotide triphosphate hydrolases"/>
    <property type="match status" value="2"/>
</dbReference>
<dbReference type="Pfam" id="PF23321">
    <property type="entry name" value="R1_ABCA1"/>
    <property type="match status" value="1"/>
</dbReference>
<evidence type="ECO:0000256" key="3">
    <source>
        <dbReference type="ARBA" id="ARBA00022741"/>
    </source>
</evidence>
<dbReference type="PROSITE" id="PS50893">
    <property type="entry name" value="ABC_TRANSPORTER_2"/>
    <property type="match status" value="2"/>
</dbReference>
<keyword evidence="11" id="KW-1185">Reference proteome</keyword>
<name>A0ABN9ZDL7_PIPNA</name>
<evidence type="ECO:0000256" key="2">
    <source>
        <dbReference type="ARBA" id="ARBA00022692"/>
    </source>
</evidence>
<proteinExistence type="predicted"/>
<dbReference type="PANTHER" id="PTHR19229:SF113">
    <property type="entry name" value="ATP-BINDING CASSETTE SUB-FAMILY A MEMBER 13"/>
    <property type="match status" value="1"/>
</dbReference>
<evidence type="ECO:0000256" key="1">
    <source>
        <dbReference type="ARBA" id="ARBA00004141"/>
    </source>
</evidence>
<feature type="transmembrane region" description="Helical" evidence="8">
    <location>
        <begin position="2254"/>
        <end position="2277"/>
    </location>
</feature>
<feature type="transmembrane region" description="Helical" evidence="8">
    <location>
        <begin position="3325"/>
        <end position="3347"/>
    </location>
</feature>
<feature type="transmembrane region" description="Helical" evidence="8">
    <location>
        <begin position="2298"/>
        <end position="2320"/>
    </location>
</feature>
<dbReference type="InterPro" id="IPR003593">
    <property type="entry name" value="AAA+_ATPase"/>
</dbReference>
<evidence type="ECO:0000256" key="7">
    <source>
        <dbReference type="SAM" id="MobiDB-lite"/>
    </source>
</evidence>
<accession>A0ABN9ZDL7</accession>
<evidence type="ECO:0000313" key="10">
    <source>
        <dbReference type="EMBL" id="CAK6434784.1"/>
    </source>
</evidence>
<dbReference type="SUPFAM" id="SSF52540">
    <property type="entry name" value="P-loop containing nucleoside triphosphate hydrolases"/>
    <property type="match status" value="2"/>
</dbReference>
<feature type="transmembrane region" description="Helical" evidence="8">
    <location>
        <begin position="3240"/>
        <end position="3260"/>
    </location>
</feature>
<feature type="transmembrane region" description="Helical" evidence="8">
    <location>
        <begin position="2332"/>
        <end position="2352"/>
    </location>
</feature>
<dbReference type="EMBL" id="OY882868">
    <property type="protein sequence ID" value="CAK6434784.1"/>
    <property type="molecule type" value="Genomic_DNA"/>
</dbReference>
<gene>
    <name evidence="10" type="ORF">MPIPNATIZW_LOCUS3090</name>
</gene>
<keyword evidence="6 8" id="KW-0472">Membrane</keyword>
<evidence type="ECO:0000256" key="6">
    <source>
        <dbReference type="ARBA" id="ARBA00023136"/>
    </source>
</evidence>
<feature type="region of interest" description="Disordered" evidence="7">
    <location>
        <begin position="3701"/>
        <end position="3726"/>
    </location>
</feature>
<dbReference type="InterPro" id="IPR056264">
    <property type="entry name" value="R2_ABCA1-4-like"/>
</dbReference>
<keyword evidence="4" id="KW-0067">ATP-binding</keyword>
<feature type="transmembrane region" description="Helical" evidence="8">
    <location>
        <begin position="3129"/>
        <end position="3150"/>
    </location>
</feature>
<dbReference type="Pfam" id="PF12698">
    <property type="entry name" value="ABC2_membrane_3"/>
    <property type="match status" value="2"/>
</dbReference>
<evidence type="ECO:0000256" key="5">
    <source>
        <dbReference type="ARBA" id="ARBA00022989"/>
    </source>
</evidence>
<dbReference type="InterPro" id="IPR003439">
    <property type="entry name" value="ABC_transporter-like_ATP-bd"/>
</dbReference>
<feature type="transmembrane region" description="Helical" evidence="8">
    <location>
        <begin position="24"/>
        <end position="45"/>
    </location>
</feature>
<comment type="subcellular location">
    <subcellularLocation>
        <location evidence="1">Membrane</location>
        <topology evidence="1">Multi-pass membrane protein</topology>
    </subcellularLocation>
</comment>
<feature type="transmembrane region" description="Helical" evidence="8">
    <location>
        <begin position="2359"/>
        <end position="2379"/>
    </location>
</feature>
<dbReference type="PANTHER" id="PTHR19229">
    <property type="entry name" value="ATP-BINDING CASSETTE TRANSPORTER SUBFAMILY A ABCA"/>
    <property type="match status" value="1"/>
</dbReference>
<feature type="transmembrane region" description="Helical" evidence="8">
    <location>
        <begin position="2894"/>
        <end position="2915"/>
    </location>
</feature>
<reference evidence="10" key="1">
    <citation type="submission" date="2023-12" db="EMBL/GenBank/DDBJ databases">
        <authorList>
            <person name="Brown T."/>
        </authorList>
    </citation>
    <scope>NUCLEOTIDE SEQUENCE</scope>
</reference>
<feature type="transmembrane region" description="Helical" evidence="8">
    <location>
        <begin position="2391"/>
        <end position="2413"/>
    </location>
</feature>
<keyword evidence="2 8" id="KW-0812">Transmembrane</keyword>